<evidence type="ECO:0000313" key="1">
    <source>
        <dbReference type="EMBL" id="JAP89803.1"/>
    </source>
</evidence>
<feature type="non-terminal residue" evidence="1">
    <location>
        <position position="1"/>
    </location>
</feature>
<accession>A0A146JYP2</accession>
<organism evidence="1">
    <name type="scientific">Trepomonas sp. PC1</name>
    <dbReference type="NCBI Taxonomy" id="1076344"/>
    <lineage>
        <taxon>Eukaryota</taxon>
        <taxon>Metamonada</taxon>
        <taxon>Diplomonadida</taxon>
        <taxon>Hexamitidae</taxon>
        <taxon>Hexamitinae</taxon>
        <taxon>Trepomonas</taxon>
    </lineage>
</organism>
<dbReference type="AlphaFoldDB" id="A0A146JYP2"/>
<sequence>KYYKSLLAQIEDIDSKTASQIKESFKFISDLCSKPLRPKETARLNYLNQLDLYFVDHCQPFEFVAICFNAIQSKSPLMQSISSLYQFDGLKKALVDISVYFPLEKVPIHLERISSRILASKANVTSLKQHWDVLGFESVQQTKTVIESKFGVQESFYLQDFTHETFMQFMENQHQTDFKPNQIQIHDFSVLQTFEQQFYSMLAVAVLVVQNETQFEKEQFAKMNQLIQRFNQNQQTVFMHNLAEIFTEEKPNLLKFDAQKKFIFVCKNLLHKRLLRPLKALISQIEMKELHLYFAQQADYCFQYFCDQNDIGVFEVENTKFKRLKFNFYAKFAAQHIKNQDIKLLNPKILLQIGLSIFGSFGDWVTFNVLNKQFLADFFFKLAFCKTQTEFSLFYLFKTFLSLDKQFLYPAAKVFLAVLSLSLNQKNAKFIKEFELNSNVLQSLASRAGKDYGEVPPKMQFLFEEEFLVKEFVRELGQYEQIEILQQKTQNIEGNQEAYKEVKEWVKKQQYE</sequence>
<dbReference type="EMBL" id="GDID01006803">
    <property type="protein sequence ID" value="JAP89803.1"/>
    <property type="molecule type" value="Transcribed_RNA"/>
</dbReference>
<reference evidence="1" key="1">
    <citation type="submission" date="2015-07" db="EMBL/GenBank/DDBJ databases">
        <title>Adaptation to a free-living lifestyle via gene acquisitions in the diplomonad Trepomonas sp. PC1.</title>
        <authorList>
            <person name="Xu F."/>
            <person name="Jerlstrom-Hultqvist J."/>
            <person name="Kolisko M."/>
            <person name="Simpson A.G.B."/>
            <person name="Roger A.J."/>
            <person name="Svard S.G."/>
            <person name="Andersson J.O."/>
        </authorList>
    </citation>
    <scope>NUCLEOTIDE SEQUENCE</scope>
    <source>
        <strain evidence="1">PC1</strain>
    </source>
</reference>
<proteinExistence type="predicted"/>
<protein>
    <submittedName>
        <fullName evidence="1">Uncharacterized protein</fullName>
    </submittedName>
</protein>
<name>A0A146JYP2_9EUKA</name>
<gene>
    <name evidence="1" type="ORF">TPC1_30702</name>
</gene>
<feature type="non-terminal residue" evidence="1">
    <location>
        <position position="512"/>
    </location>
</feature>